<evidence type="ECO:0000259" key="3">
    <source>
        <dbReference type="Pfam" id="PF09832"/>
    </source>
</evidence>
<dbReference type="OrthoDB" id="1143459at2"/>
<organism evidence="4 5">
    <name type="scientific">Flavobacterium alvei</name>
    <dbReference type="NCBI Taxonomy" id="2080416"/>
    <lineage>
        <taxon>Bacteria</taxon>
        <taxon>Pseudomonadati</taxon>
        <taxon>Bacteroidota</taxon>
        <taxon>Flavobacteriia</taxon>
        <taxon>Flavobacteriales</taxon>
        <taxon>Flavobacteriaceae</taxon>
        <taxon>Flavobacterium</taxon>
    </lineage>
</organism>
<sequence length="250" mass="27863">MKKVFLSIAFVLIAQMTMAQEANFKADVLKLISISGADGAMKVAKLKFLNIIPENKKENFSKEFEASLPSMYEKMAKVYMEIYTPEDIKGMIAFYESPVGKKMSEKSGELTQKAMKAGQEWGKELQVIMEKYKDVNSVQVPTSVSDNTVYNTAGIEVKPDFPGGMDQFYKFIAENYQTPKAEGLKGKIYVTFVIEKDGSLSDIKVLRDIGYGTGKEAIRVLKLSPKWSPGEQNGQKVRCTYSLPISIGAK</sequence>
<dbReference type="SUPFAM" id="SSF74653">
    <property type="entry name" value="TolA/TonB C-terminal domain"/>
    <property type="match status" value="1"/>
</dbReference>
<comment type="caution">
    <text evidence="4">The sequence shown here is derived from an EMBL/GenBank/DDBJ whole genome shotgun (WGS) entry which is preliminary data.</text>
</comment>
<feature type="domain" description="TonB C-terminal" evidence="2">
    <location>
        <begin position="180"/>
        <end position="245"/>
    </location>
</feature>
<feature type="domain" description="DUF2059" evidence="3">
    <location>
        <begin position="71"/>
        <end position="126"/>
    </location>
</feature>
<dbReference type="PANTHER" id="PTHR33446:SF2">
    <property type="entry name" value="PROTEIN TONB"/>
    <property type="match status" value="1"/>
</dbReference>
<evidence type="ECO:0000313" key="5">
    <source>
        <dbReference type="Proteomes" id="UP000237310"/>
    </source>
</evidence>
<name>A0A2S5AD40_9FLAO</name>
<keyword evidence="1" id="KW-0732">Signal</keyword>
<dbReference type="Proteomes" id="UP000237310">
    <property type="component" value="Unassembled WGS sequence"/>
</dbReference>
<reference evidence="4 5" key="1">
    <citation type="submission" date="2018-01" db="EMBL/GenBank/DDBJ databases">
        <authorList>
            <person name="Gaut B.S."/>
            <person name="Morton B.R."/>
            <person name="Clegg M.T."/>
            <person name="Duvall M.R."/>
        </authorList>
    </citation>
    <scope>NUCLEOTIDE SEQUENCE [LARGE SCALE GENOMIC DNA]</scope>
    <source>
        <strain evidence="4 5">HR-AY</strain>
    </source>
</reference>
<dbReference type="EMBL" id="PQVG01000003">
    <property type="protein sequence ID" value="POY40478.1"/>
    <property type="molecule type" value="Genomic_DNA"/>
</dbReference>
<dbReference type="GO" id="GO:0098797">
    <property type="term" value="C:plasma membrane protein complex"/>
    <property type="evidence" value="ECO:0007669"/>
    <property type="project" value="TreeGrafter"/>
</dbReference>
<dbReference type="Pfam" id="PF09832">
    <property type="entry name" value="DUF2059"/>
    <property type="match status" value="1"/>
</dbReference>
<dbReference type="GO" id="GO:0055085">
    <property type="term" value="P:transmembrane transport"/>
    <property type="evidence" value="ECO:0007669"/>
    <property type="project" value="InterPro"/>
</dbReference>
<evidence type="ECO:0000313" key="4">
    <source>
        <dbReference type="EMBL" id="POY40478.1"/>
    </source>
</evidence>
<accession>A0A2S5AD40</accession>
<feature type="chain" id="PRO_5015418214" evidence="1">
    <location>
        <begin position="22"/>
        <end position="250"/>
    </location>
</feature>
<dbReference type="Pfam" id="PF03544">
    <property type="entry name" value="TonB_C"/>
    <property type="match status" value="1"/>
</dbReference>
<feature type="signal peptide" evidence="1">
    <location>
        <begin position="1"/>
        <end position="21"/>
    </location>
</feature>
<dbReference type="Gene3D" id="3.30.1150.10">
    <property type="match status" value="1"/>
</dbReference>
<gene>
    <name evidence="4" type="ORF">C3L50_07500</name>
</gene>
<evidence type="ECO:0000256" key="1">
    <source>
        <dbReference type="SAM" id="SignalP"/>
    </source>
</evidence>
<protein>
    <submittedName>
        <fullName evidence="4">Energy transducer TonB</fullName>
    </submittedName>
</protein>
<dbReference type="InterPro" id="IPR051045">
    <property type="entry name" value="TonB-dependent_transducer"/>
</dbReference>
<evidence type="ECO:0000259" key="2">
    <source>
        <dbReference type="Pfam" id="PF03544"/>
    </source>
</evidence>
<keyword evidence="5" id="KW-1185">Reference proteome</keyword>
<dbReference type="RefSeq" id="WP_103805539.1">
    <property type="nucleotide sequence ID" value="NZ_PQVG01000003.1"/>
</dbReference>
<dbReference type="InterPro" id="IPR018637">
    <property type="entry name" value="DUF2059"/>
</dbReference>
<dbReference type="AlphaFoldDB" id="A0A2S5AD40"/>
<dbReference type="GO" id="GO:0031992">
    <property type="term" value="F:energy transducer activity"/>
    <property type="evidence" value="ECO:0007669"/>
    <property type="project" value="TreeGrafter"/>
</dbReference>
<dbReference type="InterPro" id="IPR037682">
    <property type="entry name" value="TonB_C"/>
</dbReference>
<proteinExistence type="predicted"/>
<dbReference type="PANTHER" id="PTHR33446">
    <property type="entry name" value="PROTEIN TONB-RELATED"/>
    <property type="match status" value="1"/>
</dbReference>